<dbReference type="OrthoDB" id="7062433at2"/>
<dbReference type="EMBL" id="FOJI01000002">
    <property type="protein sequence ID" value="SEV93384.1"/>
    <property type="molecule type" value="Genomic_DNA"/>
</dbReference>
<keyword evidence="2" id="KW-1185">Reference proteome</keyword>
<organism evidence="1 2">
    <name type="scientific">[Clostridium] fimetarium</name>
    <dbReference type="NCBI Taxonomy" id="99656"/>
    <lineage>
        <taxon>Bacteria</taxon>
        <taxon>Bacillati</taxon>
        <taxon>Bacillota</taxon>
        <taxon>Clostridia</taxon>
        <taxon>Lachnospirales</taxon>
        <taxon>Lachnospiraceae</taxon>
    </lineage>
</organism>
<evidence type="ECO:0000313" key="1">
    <source>
        <dbReference type="EMBL" id="SEV93384.1"/>
    </source>
</evidence>
<reference evidence="1 2" key="1">
    <citation type="submission" date="2016-10" db="EMBL/GenBank/DDBJ databases">
        <authorList>
            <person name="de Groot N.N."/>
        </authorList>
    </citation>
    <scope>NUCLEOTIDE SEQUENCE [LARGE SCALE GENOMIC DNA]</scope>
    <source>
        <strain evidence="1 2">DSM 9179</strain>
    </source>
</reference>
<evidence type="ECO:0008006" key="3">
    <source>
        <dbReference type="Google" id="ProtNLM"/>
    </source>
</evidence>
<protein>
    <recommendedName>
        <fullName evidence="3">Apea-like HEPN domain-containing protein</fullName>
    </recommendedName>
</protein>
<dbReference type="AlphaFoldDB" id="A0A1I0MX98"/>
<evidence type="ECO:0000313" key="2">
    <source>
        <dbReference type="Proteomes" id="UP000199701"/>
    </source>
</evidence>
<proteinExistence type="predicted"/>
<name>A0A1I0MX98_9FIRM</name>
<accession>A0A1I0MX98</accession>
<gene>
    <name evidence="1" type="ORF">SAMN05421659_102223</name>
</gene>
<sequence length="200" mass="23384">MPKKLRNEPIYLASEILGFRDANYNPVITDERTGKRLDPNDIDDKIFIYKRQVDEWFLSRAVSLCSEKNNSFVVVMIATSYIEGVEQYRHGGLSNRKSKEYFLEGMRRIFRVQNVTDDQLSVLYKQLRCGLFHNGMSGDAVVLSHRFKINIEFSNRGTIDINPQLFLSDIIQDFEQYINDLTNLENTIMRNNFDCMFSVL</sequence>
<dbReference type="Proteomes" id="UP000199701">
    <property type="component" value="Unassembled WGS sequence"/>
</dbReference>
<dbReference type="RefSeq" id="WP_092450626.1">
    <property type="nucleotide sequence ID" value="NZ_FOJI01000002.1"/>
</dbReference>